<sequence length="216" mass="24575">MTEEMGYKVTYTERNMSVITTSLALLVLHPDPRLFGGLAFGITSYNRGVYLKIRVQENPFKKALASVFLPKSLKNFIGIKYSDPDKRSKIQFKFFGTTSLFLDDSLMMERLYTYVVSASIEKASIQNLNELVTVTLHHIDQKRDDSLMMERLYTYVVSASIEKASIQNLNELVTVTLHHIDQKRIALIPFGEVEHHKYGIALKQENGNTSSQFSGV</sequence>
<dbReference type="GO" id="GO:0005886">
    <property type="term" value="C:plasma membrane"/>
    <property type="evidence" value="ECO:0007669"/>
    <property type="project" value="TreeGrafter"/>
</dbReference>
<dbReference type="EMBL" id="SWJQ01002195">
    <property type="protein sequence ID" value="TRZ06775.1"/>
    <property type="molecule type" value="Genomic_DNA"/>
</dbReference>
<dbReference type="InterPro" id="IPR046338">
    <property type="entry name" value="GAIN_dom_sf"/>
</dbReference>
<dbReference type="AlphaFoldDB" id="A0A8K1FXP5"/>
<evidence type="ECO:0000313" key="2">
    <source>
        <dbReference type="Proteomes" id="UP000796761"/>
    </source>
</evidence>
<name>A0A8K1FXP5_9PASS</name>
<dbReference type="GO" id="GO:0007189">
    <property type="term" value="P:adenylate cyclase-activating G protein-coupled receptor signaling pathway"/>
    <property type="evidence" value="ECO:0007669"/>
    <property type="project" value="TreeGrafter"/>
</dbReference>
<dbReference type="PANTHER" id="PTHR12011">
    <property type="entry name" value="ADHESION G-PROTEIN COUPLED RECEPTOR"/>
    <property type="match status" value="1"/>
</dbReference>
<dbReference type="PANTHER" id="PTHR12011:SF277">
    <property type="entry name" value="ADHESION G-PROTEIN COUPLED RECEPTOR G4"/>
    <property type="match status" value="1"/>
</dbReference>
<organism evidence="1 2">
    <name type="scientific">Zosterops borbonicus</name>
    <dbReference type="NCBI Taxonomy" id="364589"/>
    <lineage>
        <taxon>Eukaryota</taxon>
        <taxon>Metazoa</taxon>
        <taxon>Chordata</taxon>
        <taxon>Craniata</taxon>
        <taxon>Vertebrata</taxon>
        <taxon>Euteleostomi</taxon>
        <taxon>Archelosauria</taxon>
        <taxon>Archosauria</taxon>
        <taxon>Dinosauria</taxon>
        <taxon>Saurischia</taxon>
        <taxon>Theropoda</taxon>
        <taxon>Coelurosauria</taxon>
        <taxon>Aves</taxon>
        <taxon>Neognathae</taxon>
        <taxon>Neoaves</taxon>
        <taxon>Telluraves</taxon>
        <taxon>Australaves</taxon>
        <taxon>Passeriformes</taxon>
        <taxon>Sylvioidea</taxon>
        <taxon>Zosteropidae</taxon>
        <taxon>Zosterops</taxon>
    </lineage>
</organism>
<dbReference type="Gene3D" id="2.60.220.50">
    <property type="match status" value="1"/>
</dbReference>
<comment type="caution">
    <text evidence="1">The sequence shown here is derived from an EMBL/GenBank/DDBJ whole genome shotgun (WGS) entry which is preliminary data.</text>
</comment>
<accession>A0A8K1FXP5</accession>
<dbReference type="GO" id="GO:0004930">
    <property type="term" value="F:G protein-coupled receptor activity"/>
    <property type="evidence" value="ECO:0007669"/>
    <property type="project" value="TreeGrafter"/>
</dbReference>
<dbReference type="OrthoDB" id="10037534at2759"/>
<keyword evidence="2" id="KW-1185">Reference proteome</keyword>
<reference evidence="1" key="1">
    <citation type="submission" date="2019-04" db="EMBL/GenBank/DDBJ databases">
        <title>Genome assembly of Zosterops borbonicus 15179.</title>
        <authorList>
            <person name="Leroy T."/>
            <person name="Anselmetti Y."/>
            <person name="Tilak M.-K."/>
            <person name="Nabholz B."/>
        </authorList>
    </citation>
    <scope>NUCLEOTIDE SEQUENCE</scope>
    <source>
        <strain evidence="1">HGM_15179</strain>
        <tissue evidence="1">Muscle</tissue>
    </source>
</reference>
<evidence type="ECO:0000313" key="1">
    <source>
        <dbReference type="EMBL" id="TRZ06775.1"/>
    </source>
</evidence>
<proteinExistence type="predicted"/>
<protein>
    <submittedName>
        <fullName evidence="1">Uncharacterized protein</fullName>
    </submittedName>
</protein>
<gene>
    <name evidence="1" type="ORF">HGM15179_020334</name>
</gene>
<dbReference type="Proteomes" id="UP000796761">
    <property type="component" value="Unassembled WGS sequence"/>
</dbReference>